<dbReference type="EMBL" id="SLWK01000003">
    <property type="protein sequence ID" value="TCO09206.1"/>
    <property type="molecule type" value="Genomic_DNA"/>
</dbReference>
<evidence type="ECO:0000313" key="1">
    <source>
        <dbReference type="EMBL" id="TCO09206.1"/>
    </source>
</evidence>
<keyword evidence="2" id="KW-1185">Reference proteome</keyword>
<dbReference type="RefSeq" id="WP_132433073.1">
    <property type="nucleotide sequence ID" value="NZ_SLWK01000003.1"/>
</dbReference>
<organism evidence="1 2">
    <name type="scientific">Natronoflexus pectinivorans</name>
    <dbReference type="NCBI Taxonomy" id="682526"/>
    <lineage>
        <taxon>Bacteria</taxon>
        <taxon>Pseudomonadati</taxon>
        <taxon>Bacteroidota</taxon>
        <taxon>Bacteroidia</taxon>
        <taxon>Marinilabiliales</taxon>
        <taxon>Marinilabiliaceae</taxon>
        <taxon>Natronoflexus</taxon>
    </lineage>
</organism>
<sequence length="81" mass="9514">MAKRKISYQYIESFQELEEEKTRLLYEVRLARRKLDLSVMEFSAALSPMRLLSSALAEWIKPLSGALRQWIESKITGHSRK</sequence>
<name>A0A4R2GKU9_9BACT</name>
<reference evidence="1 2" key="1">
    <citation type="submission" date="2019-03" db="EMBL/GenBank/DDBJ databases">
        <title>Genomic Encyclopedia of Type Strains, Phase IV (KMG-IV): sequencing the most valuable type-strain genomes for metagenomic binning, comparative biology and taxonomic classification.</title>
        <authorList>
            <person name="Goeker M."/>
        </authorList>
    </citation>
    <scope>NUCLEOTIDE SEQUENCE [LARGE SCALE GENOMIC DNA]</scope>
    <source>
        <strain evidence="1 2">DSM 24179</strain>
    </source>
</reference>
<accession>A0A4R2GKU9</accession>
<comment type="caution">
    <text evidence="1">The sequence shown here is derived from an EMBL/GenBank/DDBJ whole genome shotgun (WGS) entry which is preliminary data.</text>
</comment>
<proteinExistence type="predicted"/>
<gene>
    <name evidence="1" type="ORF">EV194_103117</name>
</gene>
<dbReference type="Proteomes" id="UP000295221">
    <property type="component" value="Unassembled WGS sequence"/>
</dbReference>
<protein>
    <submittedName>
        <fullName evidence="1">Uncharacterized protein</fullName>
    </submittedName>
</protein>
<dbReference type="AlphaFoldDB" id="A0A4R2GKU9"/>
<dbReference type="OrthoDB" id="1122811at2"/>
<evidence type="ECO:0000313" key="2">
    <source>
        <dbReference type="Proteomes" id="UP000295221"/>
    </source>
</evidence>